<dbReference type="OrthoDB" id="10332542at2759"/>
<sequence length="240" mass="26796">MSSANSAIPQSQQHGITEAHYTEHTTNAMDHCVKDQSLAPCDSSWSDVHSEKKEHDCNMAPPPNSGAHKSSRLSQPIPEAEGINTTSQLSVFPDRNKYMRHLVNTYPGFDSTVDQAQVWVTNILAFRKQLHRIAVAEICLSGSDLHYLQREWGLQYFEGLGLARSHSMLIVLDIMDAVHAYRVTRLRAHRSNPQKWTHPDPDPDSEANFSTLRVIFVIVITLCVVYTIKSCLAAISSASS</sequence>
<dbReference type="Proteomes" id="UP000027238">
    <property type="component" value="Unassembled WGS sequence"/>
</dbReference>
<dbReference type="OMA" id="HYLQREW"/>
<comment type="caution">
    <text evidence="3">The sequence shown here is derived from an EMBL/GenBank/DDBJ whole genome shotgun (WGS) entry which is preliminary data.</text>
</comment>
<keyword evidence="2" id="KW-0812">Transmembrane</keyword>
<dbReference type="EMBL" id="JMSE01000505">
    <property type="protein sequence ID" value="KDN69516.1"/>
    <property type="molecule type" value="Genomic_DNA"/>
</dbReference>
<reference evidence="4" key="1">
    <citation type="journal article" date="2014" name="Genome Announc.">
        <title>Draft genome sequence of Colletotrichum sublineola, a destructive pathogen of cultivated sorghum.</title>
        <authorList>
            <person name="Baroncelli R."/>
            <person name="Sanz-Martin J.M."/>
            <person name="Rech G.E."/>
            <person name="Sukno S.A."/>
            <person name="Thon M.R."/>
        </authorList>
    </citation>
    <scope>NUCLEOTIDE SEQUENCE [LARGE SCALE GENOMIC DNA]</scope>
    <source>
        <strain evidence="4">TX430BB</strain>
    </source>
</reference>
<dbReference type="HOGENOM" id="CLU_1156318_0_0_1"/>
<dbReference type="eggNOG" id="ENOG502T585">
    <property type="taxonomic scope" value="Eukaryota"/>
</dbReference>
<evidence type="ECO:0000256" key="2">
    <source>
        <dbReference type="SAM" id="Phobius"/>
    </source>
</evidence>
<keyword evidence="2" id="KW-0472">Membrane</keyword>
<evidence type="ECO:0000313" key="4">
    <source>
        <dbReference type="Proteomes" id="UP000027238"/>
    </source>
</evidence>
<protein>
    <submittedName>
        <fullName evidence="3">Uncharacterized protein</fullName>
    </submittedName>
</protein>
<keyword evidence="4" id="KW-1185">Reference proteome</keyword>
<keyword evidence="2" id="KW-1133">Transmembrane helix</keyword>
<dbReference type="AlphaFoldDB" id="A0A066XUR6"/>
<accession>A0A066XUR6</accession>
<feature type="region of interest" description="Disordered" evidence="1">
    <location>
        <begin position="52"/>
        <end position="73"/>
    </location>
</feature>
<evidence type="ECO:0000313" key="3">
    <source>
        <dbReference type="EMBL" id="KDN69516.1"/>
    </source>
</evidence>
<proteinExistence type="predicted"/>
<evidence type="ECO:0000256" key="1">
    <source>
        <dbReference type="SAM" id="MobiDB-lite"/>
    </source>
</evidence>
<gene>
    <name evidence="3" type="ORF">CSUB01_12218</name>
</gene>
<feature type="transmembrane region" description="Helical" evidence="2">
    <location>
        <begin position="214"/>
        <end position="235"/>
    </location>
</feature>
<name>A0A066XUR6_COLSU</name>
<organism evidence="3 4">
    <name type="scientific">Colletotrichum sublineola</name>
    <name type="common">Sorghum anthracnose fungus</name>
    <dbReference type="NCBI Taxonomy" id="1173701"/>
    <lineage>
        <taxon>Eukaryota</taxon>
        <taxon>Fungi</taxon>
        <taxon>Dikarya</taxon>
        <taxon>Ascomycota</taxon>
        <taxon>Pezizomycotina</taxon>
        <taxon>Sordariomycetes</taxon>
        <taxon>Hypocreomycetidae</taxon>
        <taxon>Glomerellales</taxon>
        <taxon>Glomerellaceae</taxon>
        <taxon>Colletotrichum</taxon>
        <taxon>Colletotrichum graminicola species complex</taxon>
    </lineage>
</organism>